<evidence type="ECO:0000313" key="2">
    <source>
        <dbReference type="Proteomes" id="UP000260812"/>
    </source>
</evidence>
<dbReference type="EMBL" id="QVLV01000029">
    <property type="protein sequence ID" value="RGE56184.1"/>
    <property type="molecule type" value="Genomic_DNA"/>
</dbReference>
<sequence>MTVIEGIINFLGGYEKERIGVDKLESRTVSYSLMKAPQENVKYYINGVEIHTNYYQLMARLDAKSEQERIANNAWGQGIAEWISQKNREKQYPVLDGYRCTGISVSTPFYINVTDNSNAVYQMTIAIEYEYVKENET</sequence>
<gene>
    <name evidence="1" type="ORF">DXC51_25825</name>
</gene>
<reference evidence="1" key="1">
    <citation type="submission" date="2018-08" db="EMBL/GenBank/DDBJ databases">
        <title>A genome reference for cultivated species of the human gut microbiota.</title>
        <authorList>
            <person name="Zou Y."/>
            <person name="Xue W."/>
            <person name="Luo G."/>
        </authorList>
    </citation>
    <scope>NUCLEOTIDE SEQUENCE [LARGE SCALE GENOMIC DNA]</scope>
    <source>
        <strain evidence="1">TF05-5AC</strain>
    </source>
</reference>
<evidence type="ECO:0000313" key="1">
    <source>
        <dbReference type="EMBL" id="RGE56184.1"/>
    </source>
</evidence>
<keyword evidence="2" id="KW-1185">Reference proteome</keyword>
<comment type="caution">
    <text evidence="1">The sequence shown here is derived from an EMBL/GenBank/DDBJ whole genome shotgun (WGS) entry which is preliminary data.</text>
</comment>
<organism evidence="1 2">
    <name type="scientific">Eisenbergiella massiliensis</name>
    <dbReference type="NCBI Taxonomy" id="1720294"/>
    <lineage>
        <taxon>Bacteria</taxon>
        <taxon>Bacillati</taxon>
        <taxon>Bacillota</taxon>
        <taxon>Clostridia</taxon>
        <taxon>Lachnospirales</taxon>
        <taxon>Lachnospiraceae</taxon>
        <taxon>Eisenbergiella</taxon>
    </lineage>
</organism>
<accession>A0A3E3HWH4</accession>
<dbReference type="RefSeq" id="WP_117545710.1">
    <property type="nucleotide sequence ID" value="NZ_QVLV01000029.1"/>
</dbReference>
<name>A0A3E3HWH4_9FIRM</name>
<evidence type="ECO:0008006" key="3">
    <source>
        <dbReference type="Google" id="ProtNLM"/>
    </source>
</evidence>
<dbReference type="AlphaFoldDB" id="A0A3E3HWH4"/>
<dbReference type="Proteomes" id="UP000260812">
    <property type="component" value="Unassembled WGS sequence"/>
</dbReference>
<dbReference type="GeneID" id="97990179"/>
<proteinExistence type="predicted"/>
<protein>
    <recommendedName>
        <fullName evidence="3">Chloramphenicol resistance protein</fullName>
    </recommendedName>
</protein>